<feature type="region of interest" description="Disordered" evidence="2">
    <location>
        <begin position="1"/>
        <end position="22"/>
    </location>
</feature>
<proteinExistence type="predicted"/>
<feature type="coiled-coil region" evidence="1">
    <location>
        <begin position="183"/>
        <end position="217"/>
    </location>
</feature>
<dbReference type="SUPFAM" id="SSF57997">
    <property type="entry name" value="Tropomyosin"/>
    <property type="match status" value="1"/>
</dbReference>
<evidence type="ECO:0000313" key="4">
    <source>
        <dbReference type="Proteomes" id="UP001186944"/>
    </source>
</evidence>
<feature type="compositionally biased region" description="Basic residues" evidence="2">
    <location>
        <begin position="1"/>
        <end position="11"/>
    </location>
</feature>
<sequence length="440" mass="49398">MTKKNGKRKKNQNNSSDGQRSAKVNILSTSNDYNMNNNMNNTLPVNNGDFVRFSTPMANHQVNQVNQSNNGLQPFTVSPIGQYQPPNPNMIANSGIIQSNGQCIDVGARIDNMSETLKLVVEKLQKLDSIDARMTNFERSLKSVKDDVGDLRKTVVDLEASASFISKTFENTKKTMDSFSDKIGEMESENGNLRFELEILNNDMEELREKNIELQARSMRENLLFFGIDEPSDEKTVIDCESNLNTFLKDTLHITEDIEFDRVHRLGRKNNKPGPRPIVAKFSRFKQRELVRSTAIKYCDENRESRFRVAEQFPREVNEIRKKLYPHYKEAKRQKMKAKLVVDKLFINGERFIPDEIDDNGTRRMSLDQGPVSGSAPGPNLNAEAPLFVPRSTADRVAGAGVGASIRSNAGARGRGGSRGAPRGSTVRGRARGRGRGRGR</sequence>
<evidence type="ECO:0000313" key="3">
    <source>
        <dbReference type="EMBL" id="KAK3090632.1"/>
    </source>
</evidence>
<name>A0AA88XQX5_PINIB</name>
<dbReference type="EMBL" id="VSWD01000010">
    <property type="protein sequence ID" value="KAK3090632.1"/>
    <property type="molecule type" value="Genomic_DNA"/>
</dbReference>
<gene>
    <name evidence="3" type="ORF">FSP39_013287</name>
</gene>
<evidence type="ECO:0000256" key="2">
    <source>
        <dbReference type="SAM" id="MobiDB-lite"/>
    </source>
</evidence>
<feature type="region of interest" description="Disordered" evidence="2">
    <location>
        <begin position="357"/>
        <end position="385"/>
    </location>
</feature>
<keyword evidence="4" id="KW-1185">Reference proteome</keyword>
<reference evidence="3" key="1">
    <citation type="submission" date="2019-08" db="EMBL/GenBank/DDBJ databases">
        <title>The improved chromosome-level genome for the pearl oyster Pinctada fucata martensii using PacBio sequencing and Hi-C.</title>
        <authorList>
            <person name="Zheng Z."/>
        </authorList>
    </citation>
    <scope>NUCLEOTIDE SEQUENCE</scope>
    <source>
        <strain evidence="3">ZZ-2019</strain>
        <tissue evidence="3">Adductor muscle</tissue>
    </source>
</reference>
<keyword evidence="1" id="KW-0175">Coiled coil</keyword>
<dbReference type="Gene3D" id="1.20.5.170">
    <property type="match status" value="1"/>
</dbReference>
<dbReference type="AlphaFoldDB" id="A0AA88XQX5"/>
<dbReference type="Proteomes" id="UP001186944">
    <property type="component" value="Unassembled WGS sequence"/>
</dbReference>
<feature type="compositionally biased region" description="Low complexity" evidence="2">
    <location>
        <begin position="403"/>
        <end position="412"/>
    </location>
</feature>
<evidence type="ECO:0000256" key="1">
    <source>
        <dbReference type="SAM" id="Coils"/>
    </source>
</evidence>
<organism evidence="3 4">
    <name type="scientific">Pinctada imbricata</name>
    <name type="common">Atlantic pearl-oyster</name>
    <name type="synonym">Pinctada martensii</name>
    <dbReference type="NCBI Taxonomy" id="66713"/>
    <lineage>
        <taxon>Eukaryota</taxon>
        <taxon>Metazoa</taxon>
        <taxon>Spiralia</taxon>
        <taxon>Lophotrochozoa</taxon>
        <taxon>Mollusca</taxon>
        <taxon>Bivalvia</taxon>
        <taxon>Autobranchia</taxon>
        <taxon>Pteriomorphia</taxon>
        <taxon>Pterioida</taxon>
        <taxon>Pterioidea</taxon>
        <taxon>Pteriidae</taxon>
        <taxon>Pinctada</taxon>
    </lineage>
</organism>
<feature type="region of interest" description="Disordered" evidence="2">
    <location>
        <begin position="403"/>
        <end position="440"/>
    </location>
</feature>
<accession>A0AA88XQX5</accession>
<comment type="caution">
    <text evidence="3">The sequence shown here is derived from an EMBL/GenBank/DDBJ whole genome shotgun (WGS) entry which is preliminary data.</text>
</comment>
<protein>
    <submittedName>
        <fullName evidence="3">Uncharacterized protein</fullName>
    </submittedName>
</protein>
<feature type="compositionally biased region" description="Basic residues" evidence="2">
    <location>
        <begin position="429"/>
        <end position="440"/>
    </location>
</feature>
<dbReference type="Gene3D" id="3.30.70.1820">
    <property type="entry name" value="L1 transposable element, RRM domain"/>
    <property type="match status" value="1"/>
</dbReference>